<accession>A0AAD8XWX2</accession>
<keyword evidence="3" id="KW-0418">Kinase</keyword>
<keyword evidence="3" id="KW-0808">Transferase</keyword>
<dbReference type="EMBL" id="JATAAI010000035">
    <property type="protein sequence ID" value="KAK1735197.1"/>
    <property type="molecule type" value="Genomic_DNA"/>
</dbReference>
<evidence type="ECO:0000313" key="4">
    <source>
        <dbReference type="Proteomes" id="UP001224775"/>
    </source>
</evidence>
<comment type="caution">
    <text evidence="3">The sequence shown here is derived from an EMBL/GenBank/DDBJ whole genome shotgun (WGS) entry which is preliminary data.</text>
</comment>
<dbReference type="GO" id="GO:0005516">
    <property type="term" value="F:calmodulin binding"/>
    <property type="evidence" value="ECO:0007669"/>
    <property type="project" value="InterPro"/>
</dbReference>
<dbReference type="SUPFAM" id="SSF54427">
    <property type="entry name" value="NTF2-like"/>
    <property type="match status" value="1"/>
</dbReference>
<evidence type="ECO:0000259" key="2">
    <source>
        <dbReference type="Pfam" id="PF08332"/>
    </source>
</evidence>
<sequence>MNKSNLPVSEETMSGKWRSRYATHSQDGDEEQTHTVDGSLLLIDDDPTTTASTLLLSSGKFTTADVISSNQTLLNAISRCDYHTYNELCADDLTAFEPESNGMLISGKSFHKFYFDLYNGGGAVATTADNRAAQSATKINITMSNPHVRWLGGGCCSDGCGDGSAAVISYVRMDQSVDSSSDDKGGPVTRLSSETRVWENRDGRLVHVHFHKS</sequence>
<keyword evidence="4" id="KW-1185">Reference proteome</keyword>
<dbReference type="Proteomes" id="UP001224775">
    <property type="component" value="Unassembled WGS sequence"/>
</dbReference>
<evidence type="ECO:0000256" key="1">
    <source>
        <dbReference type="SAM" id="MobiDB-lite"/>
    </source>
</evidence>
<protein>
    <submittedName>
        <fullName evidence="3">Calcium/calmodulin-dependent protein kinase type II</fullName>
        <ecNumber evidence="3">2.7.11.17</ecNumber>
    </submittedName>
</protein>
<dbReference type="GO" id="GO:0004683">
    <property type="term" value="F:calcium/calmodulin-dependent protein kinase activity"/>
    <property type="evidence" value="ECO:0007669"/>
    <property type="project" value="UniProtKB-EC"/>
</dbReference>
<dbReference type="Gene3D" id="3.10.450.50">
    <property type="match status" value="1"/>
</dbReference>
<dbReference type="InterPro" id="IPR013543">
    <property type="entry name" value="Ca/CaM-dep_prot_kinase-assoc"/>
</dbReference>
<dbReference type="Pfam" id="PF08332">
    <property type="entry name" value="CaMKII_AD"/>
    <property type="match status" value="1"/>
</dbReference>
<gene>
    <name evidence="3" type="ORF">QTG54_014263</name>
</gene>
<dbReference type="EC" id="2.7.11.17" evidence="3"/>
<proteinExistence type="predicted"/>
<organism evidence="3 4">
    <name type="scientific">Skeletonema marinoi</name>
    <dbReference type="NCBI Taxonomy" id="267567"/>
    <lineage>
        <taxon>Eukaryota</taxon>
        <taxon>Sar</taxon>
        <taxon>Stramenopiles</taxon>
        <taxon>Ochrophyta</taxon>
        <taxon>Bacillariophyta</taxon>
        <taxon>Coscinodiscophyceae</taxon>
        <taxon>Thalassiosirophycidae</taxon>
        <taxon>Thalassiosirales</taxon>
        <taxon>Skeletonemataceae</taxon>
        <taxon>Skeletonema</taxon>
        <taxon>Skeletonema marinoi-dohrnii complex</taxon>
    </lineage>
</organism>
<evidence type="ECO:0000313" key="3">
    <source>
        <dbReference type="EMBL" id="KAK1735197.1"/>
    </source>
</evidence>
<feature type="region of interest" description="Disordered" evidence="1">
    <location>
        <begin position="1"/>
        <end position="34"/>
    </location>
</feature>
<feature type="domain" description="Calcium/calmodulin-dependent protein kinase II association-domain" evidence="2">
    <location>
        <begin position="64"/>
        <end position="213"/>
    </location>
</feature>
<dbReference type="AlphaFoldDB" id="A0AAD8XWX2"/>
<dbReference type="InterPro" id="IPR032710">
    <property type="entry name" value="NTF2-like_dom_sf"/>
</dbReference>
<reference evidence="3" key="1">
    <citation type="submission" date="2023-06" db="EMBL/GenBank/DDBJ databases">
        <title>Survivors Of The Sea: Transcriptome response of Skeletonema marinoi to long-term dormancy.</title>
        <authorList>
            <person name="Pinder M.I.M."/>
            <person name="Kourtchenko O."/>
            <person name="Robertson E.K."/>
            <person name="Larsson T."/>
            <person name="Maumus F."/>
            <person name="Osuna-Cruz C.M."/>
            <person name="Vancaester E."/>
            <person name="Stenow R."/>
            <person name="Vandepoele K."/>
            <person name="Ploug H."/>
            <person name="Bruchert V."/>
            <person name="Godhe A."/>
            <person name="Topel M."/>
        </authorList>
    </citation>
    <scope>NUCLEOTIDE SEQUENCE</scope>
    <source>
        <strain evidence="3">R05AC</strain>
    </source>
</reference>
<name>A0AAD8XWX2_9STRA</name>